<accession>A0A066ZR66</accession>
<organism evidence="2 3">
    <name type="scientific">Hydrogenovibrio marinus</name>
    <dbReference type="NCBI Taxonomy" id="28885"/>
    <lineage>
        <taxon>Bacteria</taxon>
        <taxon>Pseudomonadati</taxon>
        <taxon>Pseudomonadota</taxon>
        <taxon>Gammaproteobacteria</taxon>
        <taxon>Thiotrichales</taxon>
        <taxon>Piscirickettsiaceae</taxon>
        <taxon>Hydrogenovibrio</taxon>
    </lineage>
</organism>
<dbReference type="AlphaFoldDB" id="A0A066ZR66"/>
<evidence type="ECO:0000256" key="1">
    <source>
        <dbReference type="SAM" id="MobiDB-lite"/>
    </source>
</evidence>
<feature type="compositionally biased region" description="Polar residues" evidence="1">
    <location>
        <begin position="1"/>
        <end position="25"/>
    </location>
</feature>
<keyword evidence="3" id="KW-1185">Reference proteome</keyword>
<sequence>MNNVNPVLASATQATYMQSNGLSDTTAKEPKVTEKSTTTSSSAGNSTVTLSDKNQSLQSDYLNLAKSRRVNEKDSASTEATEKGETTNGLTYSANFQAQANYNVLNSTDKK</sequence>
<feature type="compositionally biased region" description="Low complexity" evidence="1">
    <location>
        <begin position="36"/>
        <end position="49"/>
    </location>
</feature>
<name>A0A066ZR66_HYDMR</name>
<dbReference type="RefSeq" id="WP_035628979.1">
    <property type="nucleotide sequence ID" value="NZ_AP020335.1"/>
</dbReference>
<feature type="region of interest" description="Disordered" evidence="1">
    <location>
        <begin position="1"/>
        <end position="92"/>
    </location>
</feature>
<dbReference type="EMBL" id="JMIU01000001">
    <property type="protein sequence ID" value="KDN96002.1"/>
    <property type="molecule type" value="Genomic_DNA"/>
</dbReference>
<evidence type="ECO:0000313" key="3">
    <source>
        <dbReference type="Proteomes" id="UP000027341"/>
    </source>
</evidence>
<evidence type="ECO:0000313" key="2">
    <source>
        <dbReference type="EMBL" id="KDN96002.1"/>
    </source>
</evidence>
<feature type="compositionally biased region" description="Polar residues" evidence="1">
    <location>
        <begin position="50"/>
        <end position="61"/>
    </location>
</feature>
<proteinExistence type="predicted"/>
<feature type="compositionally biased region" description="Basic and acidic residues" evidence="1">
    <location>
        <begin position="69"/>
        <end position="85"/>
    </location>
</feature>
<protein>
    <submittedName>
        <fullName evidence="2">Uncharacterized protein</fullName>
    </submittedName>
</protein>
<gene>
    <name evidence="2" type="ORF">EI16_06865</name>
</gene>
<reference evidence="2 3" key="1">
    <citation type="submission" date="2014-04" db="EMBL/GenBank/DDBJ databases">
        <title>Draft genome sequence of Hydrogenovibrio marinus MH-110, a model organism for aerobic H2 metabolism.</title>
        <authorList>
            <person name="Cha H.J."/>
            <person name="Jo B.H."/>
            <person name="Hwang B.H."/>
        </authorList>
    </citation>
    <scope>NUCLEOTIDE SEQUENCE [LARGE SCALE GENOMIC DNA]</scope>
    <source>
        <strain evidence="2 3">MH-110</strain>
    </source>
</reference>
<comment type="caution">
    <text evidence="2">The sequence shown here is derived from an EMBL/GenBank/DDBJ whole genome shotgun (WGS) entry which is preliminary data.</text>
</comment>
<dbReference type="Proteomes" id="UP000027341">
    <property type="component" value="Unassembled WGS sequence"/>
</dbReference>